<keyword evidence="17" id="KW-1185">Reference proteome</keyword>
<name>A0ABP5GS21_9ACTN</name>
<dbReference type="PANTHER" id="PTHR22749">
    <property type="entry name" value="RIBOFLAVIN KINASE/FMN ADENYLYLTRANSFERASE"/>
    <property type="match status" value="1"/>
</dbReference>
<comment type="caution">
    <text evidence="16">The sequence shown here is derived from an EMBL/GenBank/DDBJ whole genome shotgun (WGS) entry which is preliminary data.</text>
</comment>
<dbReference type="InterPro" id="IPR015864">
    <property type="entry name" value="FAD_synthase"/>
</dbReference>
<evidence type="ECO:0000256" key="13">
    <source>
        <dbReference type="ARBA" id="ARBA00049494"/>
    </source>
</evidence>
<dbReference type="CDD" id="cd02064">
    <property type="entry name" value="FAD_synthetase_N"/>
    <property type="match status" value="1"/>
</dbReference>
<dbReference type="NCBIfam" id="TIGR00083">
    <property type="entry name" value="ribF"/>
    <property type="match status" value="1"/>
</dbReference>
<dbReference type="InterPro" id="IPR023468">
    <property type="entry name" value="Riboflavin_kinase"/>
</dbReference>
<dbReference type="GO" id="GO:0016301">
    <property type="term" value="F:kinase activity"/>
    <property type="evidence" value="ECO:0007669"/>
    <property type="project" value="UniProtKB-KW"/>
</dbReference>
<dbReference type="EC" id="2.7.7.2" evidence="14"/>
<comment type="catalytic activity">
    <reaction evidence="13 14">
        <text>FMN + ATP + H(+) = FAD + diphosphate</text>
        <dbReference type="Rhea" id="RHEA:17237"/>
        <dbReference type="ChEBI" id="CHEBI:15378"/>
        <dbReference type="ChEBI" id="CHEBI:30616"/>
        <dbReference type="ChEBI" id="CHEBI:33019"/>
        <dbReference type="ChEBI" id="CHEBI:57692"/>
        <dbReference type="ChEBI" id="CHEBI:58210"/>
        <dbReference type="EC" id="2.7.7.2"/>
    </reaction>
</comment>
<evidence type="ECO:0000256" key="5">
    <source>
        <dbReference type="ARBA" id="ARBA00022679"/>
    </source>
</evidence>
<sequence>MFRQISSNHKAGIPVERWHGTAEVPQDFGPSVVTIGVFDGVHRGHREVVRTAVARGRELGLPTVVLTFDPHPSEIVRPGSHPPLLTTQRHRAELLAAEGVDAVLVLPFSLEMSRWSPEEFIRAVLVESLHARAVVVGANFRFGHRAAGDVAALEYAGGRHGFEVVPVSLRGPEGATGDDRFSSTRVRALIADGAVAEAAGLLGRPHRVEGVVVRGDQRGRELGYPTANVETVPFAAVPSDGVYAGWLITDVDKPEKAYRHPAAVSIGTNPTFDGTERRVEAYALDRDDLDLYGTHVAVEFAARIRDTLKFDSVEALLDRMADDCKVAREITDGAR</sequence>
<evidence type="ECO:0000256" key="1">
    <source>
        <dbReference type="ARBA" id="ARBA00004726"/>
    </source>
</evidence>
<comment type="catalytic activity">
    <reaction evidence="12 14">
        <text>riboflavin + ATP = FMN + ADP + H(+)</text>
        <dbReference type="Rhea" id="RHEA:14357"/>
        <dbReference type="ChEBI" id="CHEBI:15378"/>
        <dbReference type="ChEBI" id="CHEBI:30616"/>
        <dbReference type="ChEBI" id="CHEBI:57986"/>
        <dbReference type="ChEBI" id="CHEBI:58210"/>
        <dbReference type="ChEBI" id="CHEBI:456216"/>
        <dbReference type="EC" id="2.7.1.26"/>
    </reaction>
</comment>
<evidence type="ECO:0000313" key="17">
    <source>
        <dbReference type="Proteomes" id="UP001500751"/>
    </source>
</evidence>
<dbReference type="Gene3D" id="2.40.30.30">
    <property type="entry name" value="Riboflavin kinase-like"/>
    <property type="match status" value="1"/>
</dbReference>
<dbReference type="SUPFAM" id="SSF82114">
    <property type="entry name" value="Riboflavin kinase-like"/>
    <property type="match status" value="1"/>
</dbReference>
<evidence type="ECO:0000256" key="4">
    <source>
        <dbReference type="ARBA" id="ARBA00022643"/>
    </source>
</evidence>
<evidence type="ECO:0000256" key="8">
    <source>
        <dbReference type="ARBA" id="ARBA00022777"/>
    </source>
</evidence>
<dbReference type="InterPro" id="IPR002606">
    <property type="entry name" value="Riboflavin_kinase_bac"/>
</dbReference>
<dbReference type="Pfam" id="PF01687">
    <property type="entry name" value="Flavokinase"/>
    <property type="match status" value="1"/>
</dbReference>
<comment type="pathway">
    <text evidence="1 14">Cofactor biosynthesis; FAD biosynthesis; FAD from FMN: step 1/1.</text>
</comment>
<evidence type="ECO:0000256" key="3">
    <source>
        <dbReference type="ARBA" id="ARBA00022630"/>
    </source>
</evidence>
<dbReference type="SMART" id="SM00904">
    <property type="entry name" value="Flavokinase"/>
    <property type="match status" value="1"/>
</dbReference>
<reference evidence="17" key="1">
    <citation type="journal article" date="2019" name="Int. J. Syst. Evol. Microbiol.">
        <title>The Global Catalogue of Microorganisms (GCM) 10K type strain sequencing project: providing services to taxonomists for standard genome sequencing and annotation.</title>
        <authorList>
            <consortium name="The Broad Institute Genomics Platform"/>
            <consortium name="The Broad Institute Genome Sequencing Center for Infectious Disease"/>
            <person name="Wu L."/>
            <person name="Ma J."/>
        </authorList>
    </citation>
    <scope>NUCLEOTIDE SEQUENCE [LARGE SCALE GENOMIC DNA]</scope>
    <source>
        <strain evidence="17">JCM 16014</strain>
    </source>
</reference>
<evidence type="ECO:0000256" key="14">
    <source>
        <dbReference type="PIRNR" id="PIRNR004491"/>
    </source>
</evidence>
<keyword evidence="6 14" id="KW-0548">Nucleotidyltransferase</keyword>
<evidence type="ECO:0000256" key="10">
    <source>
        <dbReference type="ARBA" id="ARBA00022840"/>
    </source>
</evidence>
<evidence type="ECO:0000256" key="6">
    <source>
        <dbReference type="ARBA" id="ARBA00022695"/>
    </source>
</evidence>
<dbReference type="NCBIfam" id="NF004160">
    <property type="entry name" value="PRK05627.1-3"/>
    <property type="match status" value="1"/>
</dbReference>
<keyword evidence="11" id="KW-0511">Multifunctional enzyme</keyword>
<dbReference type="InterPro" id="IPR015865">
    <property type="entry name" value="Riboflavin_kinase_bac/euk"/>
</dbReference>
<organism evidence="16 17">
    <name type="scientific">Catenulispora yoronensis</name>
    <dbReference type="NCBI Taxonomy" id="450799"/>
    <lineage>
        <taxon>Bacteria</taxon>
        <taxon>Bacillati</taxon>
        <taxon>Actinomycetota</taxon>
        <taxon>Actinomycetes</taxon>
        <taxon>Catenulisporales</taxon>
        <taxon>Catenulisporaceae</taxon>
        <taxon>Catenulispora</taxon>
    </lineage>
</organism>
<protein>
    <recommendedName>
        <fullName evidence="14">Riboflavin biosynthesis protein</fullName>
    </recommendedName>
    <domain>
        <recommendedName>
            <fullName evidence="14">Riboflavin kinase</fullName>
            <ecNumber evidence="14">2.7.1.26</ecNumber>
        </recommendedName>
        <alternativeName>
            <fullName evidence="14">Flavokinase</fullName>
        </alternativeName>
    </domain>
    <domain>
        <recommendedName>
            <fullName evidence="14">FMN adenylyltransferase</fullName>
            <ecNumber evidence="14">2.7.7.2</ecNumber>
        </recommendedName>
        <alternativeName>
            <fullName evidence="14">FAD pyrophosphorylase</fullName>
        </alternativeName>
        <alternativeName>
            <fullName evidence="14">FAD synthase</fullName>
        </alternativeName>
    </domain>
</protein>
<dbReference type="EC" id="2.7.1.26" evidence="14"/>
<dbReference type="EMBL" id="BAAAQN010000058">
    <property type="protein sequence ID" value="GAA2054042.1"/>
    <property type="molecule type" value="Genomic_DNA"/>
</dbReference>
<proteinExistence type="inferred from homology"/>
<dbReference type="SUPFAM" id="SSF52374">
    <property type="entry name" value="Nucleotidylyl transferase"/>
    <property type="match status" value="1"/>
</dbReference>
<keyword evidence="10 14" id="KW-0067">ATP-binding</keyword>
<dbReference type="InterPro" id="IPR023465">
    <property type="entry name" value="Riboflavin_kinase_dom_sf"/>
</dbReference>
<accession>A0ABP5GS21</accession>
<keyword evidence="8 14" id="KW-0418">Kinase</keyword>
<evidence type="ECO:0000256" key="9">
    <source>
        <dbReference type="ARBA" id="ARBA00022827"/>
    </source>
</evidence>
<dbReference type="PANTHER" id="PTHR22749:SF6">
    <property type="entry name" value="RIBOFLAVIN KINASE"/>
    <property type="match status" value="1"/>
</dbReference>
<dbReference type="Proteomes" id="UP001500751">
    <property type="component" value="Unassembled WGS sequence"/>
</dbReference>
<comment type="similarity">
    <text evidence="14">Belongs to the ribF family.</text>
</comment>
<keyword evidence="3 14" id="KW-0285">Flavoprotein</keyword>
<comment type="pathway">
    <text evidence="2 14">Cofactor biosynthesis; FMN biosynthesis; FMN from riboflavin (ATP route): step 1/1.</text>
</comment>
<evidence type="ECO:0000256" key="11">
    <source>
        <dbReference type="ARBA" id="ARBA00023268"/>
    </source>
</evidence>
<evidence type="ECO:0000256" key="12">
    <source>
        <dbReference type="ARBA" id="ARBA00047880"/>
    </source>
</evidence>
<keyword evidence="4 14" id="KW-0288">FMN</keyword>
<keyword evidence="7 14" id="KW-0547">Nucleotide-binding</keyword>
<evidence type="ECO:0000256" key="7">
    <source>
        <dbReference type="ARBA" id="ARBA00022741"/>
    </source>
</evidence>
<dbReference type="PIRSF" id="PIRSF004491">
    <property type="entry name" value="FAD_Synth"/>
    <property type="match status" value="1"/>
</dbReference>
<dbReference type="Pfam" id="PF06574">
    <property type="entry name" value="FAD_syn"/>
    <property type="match status" value="1"/>
</dbReference>
<evidence type="ECO:0000259" key="15">
    <source>
        <dbReference type="SMART" id="SM00904"/>
    </source>
</evidence>
<dbReference type="Gene3D" id="3.40.50.620">
    <property type="entry name" value="HUPs"/>
    <property type="match status" value="1"/>
</dbReference>
<keyword evidence="9 14" id="KW-0274">FAD</keyword>
<keyword evidence="5 14" id="KW-0808">Transferase</keyword>
<evidence type="ECO:0000313" key="16">
    <source>
        <dbReference type="EMBL" id="GAA2054042.1"/>
    </source>
</evidence>
<feature type="domain" description="Riboflavin kinase" evidence="15">
    <location>
        <begin position="201"/>
        <end position="332"/>
    </location>
</feature>
<gene>
    <name evidence="16" type="ORF">GCM10009839_72580</name>
</gene>
<dbReference type="InterPro" id="IPR014729">
    <property type="entry name" value="Rossmann-like_a/b/a_fold"/>
</dbReference>
<evidence type="ECO:0000256" key="2">
    <source>
        <dbReference type="ARBA" id="ARBA00005201"/>
    </source>
</evidence>